<dbReference type="PANTHER" id="PTHR43397:SF1">
    <property type="entry name" value="ERGOTHIONEINE BIOSYNTHESIS PROTEIN 1"/>
    <property type="match status" value="1"/>
</dbReference>
<dbReference type="Pfam" id="PF10017">
    <property type="entry name" value="Methyltransf_33"/>
    <property type="match status" value="1"/>
</dbReference>
<dbReference type="Gene3D" id="3.40.50.150">
    <property type="entry name" value="Vaccinia Virus protein VP39"/>
    <property type="match status" value="1"/>
</dbReference>
<feature type="domain" description="Sulfatase-modifying factor enzyme-like" evidence="4">
    <location>
        <begin position="587"/>
        <end position="716"/>
    </location>
</feature>
<accession>A0A9P8RM49</accession>
<dbReference type="InterPro" id="IPR005532">
    <property type="entry name" value="SUMF_dom"/>
</dbReference>
<evidence type="ECO:0008006" key="8">
    <source>
        <dbReference type="Google" id="ProtNLM"/>
    </source>
</evidence>
<evidence type="ECO:0000313" key="7">
    <source>
        <dbReference type="Proteomes" id="UP000750711"/>
    </source>
</evidence>
<keyword evidence="1" id="KW-0489">Methyltransferase</keyword>
<feature type="domain" description="Histidine-specific methyltransferase SAM-dependent" evidence="5">
    <location>
        <begin position="68"/>
        <end position="363"/>
    </location>
</feature>
<dbReference type="InterPro" id="IPR016187">
    <property type="entry name" value="CTDL_fold"/>
</dbReference>
<keyword evidence="7" id="KW-1185">Reference proteome</keyword>
<feature type="region of interest" description="Disordered" evidence="3">
    <location>
        <begin position="1"/>
        <end position="35"/>
    </location>
</feature>
<dbReference type="PANTHER" id="PTHR43397">
    <property type="entry name" value="ERGOTHIONEINE BIOSYNTHESIS PROTEIN 1"/>
    <property type="match status" value="1"/>
</dbReference>
<evidence type="ECO:0000256" key="2">
    <source>
        <dbReference type="ARBA" id="ARBA00022679"/>
    </source>
</evidence>
<name>A0A9P8RM49_9PEZI</name>
<reference evidence="6" key="1">
    <citation type="submission" date="2021-03" db="EMBL/GenBank/DDBJ databases">
        <title>Comparative genomics and phylogenomic investigation of the class Geoglossomycetes provide insights into ecological specialization and systematics.</title>
        <authorList>
            <person name="Melie T."/>
            <person name="Pirro S."/>
            <person name="Miller A.N."/>
            <person name="Quandt A."/>
        </authorList>
    </citation>
    <scope>NUCLEOTIDE SEQUENCE</scope>
    <source>
        <strain evidence="6">CAQ_001_2017</strain>
    </source>
</reference>
<dbReference type="Gene3D" id="3.90.1580.10">
    <property type="entry name" value="paralog of FGE (formylglycine-generating enzyme)"/>
    <property type="match status" value="1"/>
</dbReference>
<evidence type="ECO:0000259" key="4">
    <source>
        <dbReference type="Pfam" id="PF03781"/>
    </source>
</evidence>
<dbReference type="SUPFAM" id="SSF56436">
    <property type="entry name" value="C-type lectin-like"/>
    <property type="match status" value="1"/>
</dbReference>
<dbReference type="InterPro" id="IPR017805">
    <property type="entry name" value="SAM_MeTrfase_EasF-type_put"/>
</dbReference>
<sequence>MEGPTAATHALQKSTPTNGFAECHPPASGNPATSDFSGRVRIVDIRRNVIDHSILDDMLAKLQPADGMEKRMPTLLLYDSAGLKLFEDITYLDEYYLTNAEIEVLEAYAEQIAQRIQPGSMLIEMGSGNLRKVSILIQALDRVGKPFEYYALDLCLPELFRTLLAIPDGVYKNVKCYGLYGTYDDGLNWLKAPENRSKPKCILSLGSSIGNFNQVEAAEFLGDFANSVLQPGNGDQMLIGLDACKDPGKVWTAYNDPKGITEAFILNGLLHANKLLGKNHFCLEDWNYIGEYNHDAGCHQAFYSPVKDVKVRNITIKAGERVRIEESYKYSIAESTRLWDASGLVEGARWNSRSGEYHIHMLSRSPFSCSLQPEKYAAKPVPELSEWENLWATWTAVSTHMIPQEELLSKPIKLRNECVFYLGHIPAFLDIHLTRATTGIPTEPGHYHQMFERGIDPDVDNPDDCHAHSEIPDSWPPVQEILEFQNKVRNRTREHYTTKSFKTDRKVQRALWIGFEHEVMHLETLLYMILQSDRCLPPPGITRPDFGAMANQAEIHAVPNEWFTVPQQRISIGLEDLENDLGPDRFFGWDNEKPKRNAVVPGFRAKARPITNQEYARYLEDTNKQELPASWICDPPANNIPQVNGDKGGGHVNGVNGHTNEAGSLDRNYLTGKFVRTVFGPVPLAQALHWPVMASYDELAECAKWMNGRIPTADEVRSIYAFVDQSKTKDAEHVLSKKFSAVNG</sequence>
<dbReference type="GO" id="GO:0032259">
    <property type="term" value="P:methylation"/>
    <property type="evidence" value="ECO:0007669"/>
    <property type="project" value="UniProtKB-KW"/>
</dbReference>
<protein>
    <recommendedName>
        <fullName evidence="8">Histidine-specific methyltransferase SAM-dependent domain-containing protein</fullName>
    </recommendedName>
</protein>
<dbReference type="Proteomes" id="UP000750711">
    <property type="component" value="Unassembled WGS sequence"/>
</dbReference>
<evidence type="ECO:0000313" key="6">
    <source>
        <dbReference type="EMBL" id="KAH0556705.1"/>
    </source>
</evidence>
<dbReference type="NCBIfam" id="TIGR03439">
    <property type="entry name" value="methyl_EasF"/>
    <property type="match status" value="1"/>
</dbReference>
<proteinExistence type="predicted"/>
<dbReference type="InterPro" id="IPR029063">
    <property type="entry name" value="SAM-dependent_MTases_sf"/>
</dbReference>
<dbReference type="InterPro" id="IPR051128">
    <property type="entry name" value="EgtD_Methyltrsf_superfamily"/>
</dbReference>
<gene>
    <name evidence="6" type="ORF">GP486_005508</name>
</gene>
<keyword evidence="2" id="KW-0808">Transferase</keyword>
<dbReference type="GO" id="GO:0008168">
    <property type="term" value="F:methyltransferase activity"/>
    <property type="evidence" value="ECO:0007669"/>
    <property type="project" value="UniProtKB-KW"/>
</dbReference>
<dbReference type="InterPro" id="IPR019257">
    <property type="entry name" value="MeTrfase_dom"/>
</dbReference>
<organism evidence="6 7">
    <name type="scientific">Trichoglossum hirsutum</name>
    <dbReference type="NCBI Taxonomy" id="265104"/>
    <lineage>
        <taxon>Eukaryota</taxon>
        <taxon>Fungi</taxon>
        <taxon>Dikarya</taxon>
        <taxon>Ascomycota</taxon>
        <taxon>Pezizomycotina</taxon>
        <taxon>Geoglossomycetes</taxon>
        <taxon>Geoglossales</taxon>
        <taxon>Geoglossaceae</taxon>
        <taxon>Trichoglossum</taxon>
    </lineage>
</organism>
<dbReference type="InterPro" id="IPR042095">
    <property type="entry name" value="SUMF_sf"/>
</dbReference>
<comment type="caution">
    <text evidence="6">The sequence shown here is derived from an EMBL/GenBank/DDBJ whole genome shotgun (WGS) entry which is preliminary data.</text>
</comment>
<dbReference type="Pfam" id="PF03781">
    <property type="entry name" value="FGE-sulfatase"/>
    <property type="match status" value="1"/>
</dbReference>
<evidence type="ECO:0000259" key="5">
    <source>
        <dbReference type="Pfam" id="PF10017"/>
    </source>
</evidence>
<evidence type="ECO:0000256" key="1">
    <source>
        <dbReference type="ARBA" id="ARBA00022603"/>
    </source>
</evidence>
<evidence type="ECO:0000256" key="3">
    <source>
        <dbReference type="SAM" id="MobiDB-lite"/>
    </source>
</evidence>
<dbReference type="AlphaFoldDB" id="A0A9P8RM49"/>
<dbReference type="EMBL" id="JAGHQM010001040">
    <property type="protein sequence ID" value="KAH0556705.1"/>
    <property type="molecule type" value="Genomic_DNA"/>
</dbReference>